<dbReference type="Pfam" id="PF06355">
    <property type="entry name" value="Aegerolysin"/>
    <property type="match status" value="1"/>
</dbReference>
<evidence type="ECO:0000313" key="2">
    <source>
        <dbReference type="EMBL" id="KAF4582834.1"/>
    </source>
</evidence>
<proteinExistence type="inferred from homology"/>
<dbReference type="AlphaFoldDB" id="A0A8H4VBC7"/>
<comment type="similarity">
    <text evidence="1">Belongs to the aegerolysin family.</text>
</comment>
<accession>A0A8H4VBC7</accession>
<dbReference type="InterPro" id="IPR009413">
    <property type="entry name" value="Aegerolysin-typ"/>
</dbReference>
<gene>
    <name evidence="2" type="ORF">GQ602_005978</name>
</gene>
<dbReference type="Proteomes" id="UP000562929">
    <property type="component" value="Unassembled WGS sequence"/>
</dbReference>
<sequence>MAYAQWIILAIYNGLADGSITIKNVNLKLGKFFGESSMDYEMPADRINRKTIVTNETRYVRACGRSHSPTGTEGSLELYQADVKICKIYWSCPWGSKSNEFRIEDHDPTTSQFWVNCGPFSRESGAIGVVTLAIKPAWKFSS</sequence>
<dbReference type="PIRSF" id="PIRSF007951">
    <property type="entry name" value="Hemolysin, aegerolysin type"/>
    <property type="match status" value="1"/>
</dbReference>
<keyword evidence="3" id="KW-1185">Reference proteome</keyword>
<name>A0A8H4VBC7_9HYPO</name>
<evidence type="ECO:0000256" key="1">
    <source>
        <dbReference type="ARBA" id="ARBA00010795"/>
    </source>
</evidence>
<comment type="caution">
    <text evidence="2">The sequence shown here is derived from an EMBL/GenBank/DDBJ whole genome shotgun (WGS) entry which is preliminary data.</text>
</comment>
<dbReference type="EMBL" id="JAACLJ010000007">
    <property type="protein sequence ID" value="KAF4582834.1"/>
    <property type="molecule type" value="Genomic_DNA"/>
</dbReference>
<organism evidence="2 3">
    <name type="scientific">Ophiocordyceps camponoti-floridani</name>
    <dbReference type="NCBI Taxonomy" id="2030778"/>
    <lineage>
        <taxon>Eukaryota</taxon>
        <taxon>Fungi</taxon>
        <taxon>Dikarya</taxon>
        <taxon>Ascomycota</taxon>
        <taxon>Pezizomycotina</taxon>
        <taxon>Sordariomycetes</taxon>
        <taxon>Hypocreomycetidae</taxon>
        <taxon>Hypocreales</taxon>
        <taxon>Ophiocordycipitaceae</taxon>
        <taxon>Ophiocordyceps</taxon>
    </lineage>
</organism>
<dbReference type="GO" id="GO:0019836">
    <property type="term" value="P:symbiont-mediated hemolysis of host erythrocyte"/>
    <property type="evidence" value="ECO:0007669"/>
    <property type="project" value="InterPro"/>
</dbReference>
<reference evidence="2 3" key="1">
    <citation type="journal article" date="2020" name="G3 (Bethesda)">
        <title>Genetic Underpinnings of Host Manipulation by Ophiocordyceps as Revealed by Comparative Transcriptomics.</title>
        <authorList>
            <person name="Will I."/>
            <person name="Das B."/>
            <person name="Trinh T."/>
            <person name="Brachmann A."/>
            <person name="Ohm R.A."/>
            <person name="de Bekker C."/>
        </authorList>
    </citation>
    <scope>NUCLEOTIDE SEQUENCE [LARGE SCALE GENOMIC DNA]</scope>
    <source>
        <strain evidence="2 3">EC05</strain>
    </source>
</reference>
<dbReference type="Gene3D" id="2.60.270.50">
    <property type="match status" value="1"/>
</dbReference>
<dbReference type="OrthoDB" id="2727348at2759"/>
<protein>
    <submittedName>
        <fullName evidence="2">Aegerolysin type hemolysin</fullName>
    </submittedName>
</protein>
<evidence type="ECO:0000313" key="3">
    <source>
        <dbReference type="Proteomes" id="UP000562929"/>
    </source>
</evidence>